<evidence type="ECO:0000256" key="1">
    <source>
        <dbReference type="SAM" id="Coils"/>
    </source>
</evidence>
<protein>
    <submittedName>
        <fullName evidence="4">Uncharacterized protein</fullName>
    </submittedName>
</protein>
<feature type="compositionally biased region" description="Polar residues" evidence="2">
    <location>
        <begin position="78"/>
        <end position="94"/>
    </location>
</feature>
<evidence type="ECO:0000256" key="2">
    <source>
        <dbReference type="SAM" id="MobiDB-lite"/>
    </source>
</evidence>
<dbReference type="AlphaFoldDB" id="A0A5S4TH69"/>
<feature type="coiled-coil region" evidence="1">
    <location>
        <begin position="151"/>
        <end position="182"/>
    </location>
</feature>
<name>A0A5S4TH69_STRPY</name>
<organism evidence="4 5">
    <name type="scientific">Streptococcus pyogenes</name>
    <dbReference type="NCBI Taxonomy" id="1314"/>
    <lineage>
        <taxon>Bacteria</taxon>
        <taxon>Bacillati</taxon>
        <taxon>Bacillota</taxon>
        <taxon>Bacilli</taxon>
        <taxon>Lactobacillales</taxon>
        <taxon>Streptococcaceae</taxon>
        <taxon>Streptococcus</taxon>
    </lineage>
</organism>
<evidence type="ECO:0000313" key="4">
    <source>
        <dbReference type="EMBL" id="TYK96112.1"/>
    </source>
</evidence>
<evidence type="ECO:0000256" key="3">
    <source>
        <dbReference type="SAM" id="SignalP"/>
    </source>
</evidence>
<comment type="caution">
    <text evidence="4">The sequence shown here is derived from an EMBL/GenBank/DDBJ whole genome shotgun (WGS) entry which is preliminary data.</text>
</comment>
<dbReference type="RefSeq" id="WP_050336071.1">
    <property type="nucleotide sequence ID" value="NZ_CAAINW010000004.1"/>
</dbReference>
<reference evidence="4 5" key="1">
    <citation type="submission" date="2019-02" db="EMBL/GenBank/DDBJ databases">
        <title>Novel genomic isolates of S. pyogenes and S. dysgalactiae subsp. equisimilis associated to necrotising fasciitis (NSTI).</title>
        <authorList>
            <person name="Barrantes I."/>
        </authorList>
    </citation>
    <scope>NUCLEOTIDE SEQUENCE [LARGE SCALE GENOMIC DNA]</scope>
    <source>
        <strain evidence="4 5">SPY5003</strain>
    </source>
</reference>
<dbReference type="Proteomes" id="UP000325300">
    <property type="component" value="Unassembled WGS sequence"/>
</dbReference>
<accession>A0A5S4TH69</accession>
<gene>
    <name evidence="4" type="ORF">E0F67_03455</name>
</gene>
<feature type="signal peptide" evidence="3">
    <location>
        <begin position="1"/>
        <end position="22"/>
    </location>
</feature>
<dbReference type="EMBL" id="SJLI01000001">
    <property type="protein sequence ID" value="TYK96112.1"/>
    <property type="molecule type" value="Genomic_DNA"/>
</dbReference>
<keyword evidence="3" id="KW-0732">Signal</keyword>
<keyword evidence="1" id="KW-0175">Coiled coil</keyword>
<proteinExistence type="predicted"/>
<feature type="chain" id="PRO_5043624449" evidence="3">
    <location>
        <begin position="23"/>
        <end position="221"/>
    </location>
</feature>
<feature type="region of interest" description="Disordered" evidence="2">
    <location>
        <begin position="74"/>
        <end position="105"/>
    </location>
</feature>
<evidence type="ECO:0000313" key="5">
    <source>
        <dbReference type="Proteomes" id="UP000325300"/>
    </source>
</evidence>
<sequence>MKKTLTLLLALFAIGVTSSVRAEDAQNSKQNPVKFDLDGPQQKIKDVIVSDFSVGESEIKVWLPQAWSVKISREHSPKSSISNSEEQKSLSNSSENKEDQFSKRLPYGTQHTIKLSSQLTKGERVTLLFSDDERFYAGSYFYKDSDTITKEKEVERKKAEEDKQYEEEIKKIEDDLERQDLENDALEMFKKQTEREANKPWHQRLSESIQDQWWNFKGLFQ</sequence>